<keyword evidence="4" id="KW-1185">Reference proteome</keyword>
<feature type="repeat" description="NHL" evidence="2">
    <location>
        <begin position="1"/>
        <end position="29"/>
    </location>
</feature>
<gene>
    <name evidence="3" type="ORF">A3Q56_07080</name>
</gene>
<dbReference type="AlphaFoldDB" id="A0A177AT81"/>
<proteinExistence type="predicted"/>
<sequence length="73" mass="8154">RPQGIAITPDRKIIVVESRNSRVQIFDKCGNPITCIYTNRLNSVEFCEPQGVCIDIDGNIAVVDQQTGFIQVF</sequence>
<protein>
    <submittedName>
        <fullName evidence="3">Uncharacterized protein</fullName>
    </submittedName>
</protein>
<name>A0A177AT81_9BILA</name>
<evidence type="ECO:0000256" key="1">
    <source>
        <dbReference type="ARBA" id="ARBA00022737"/>
    </source>
</evidence>
<dbReference type="Pfam" id="PF01436">
    <property type="entry name" value="NHL"/>
    <property type="match status" value="2"/>
</dbReference>
<comment type="caution">
    <text evidence="3">The sequence shown here is derived from an EMBL/GenBank/DDBJ whole genome shotgun (WGS) entry which is preliminary data.</text>
</comment>
<organism evidence="3 4">
    <name type="scientific">Intoshia linei</name>
    <dbReference type="NCBI Taxonomy" id="1819745"/>
    <lineage>
        <taxon>Eukaryota</taxon>
        <taxon>Metazoa</taxon>
        <taxon>Spiralia</taxon>
        <taxon>Lophotrochozoa</taxon>
        <taxon>Mesozoa</taxon>
        <taxon>Orthonectida</taxon>
        <taxon>Rhopaluridae</taxon>
        <taxon>Intoshia</taxon>
    </lineage>
</organism>
<dbReference type="InterPro" id="IPR011042">
    <property type="entry name" value="6-blade_b-propeller_TolB-like"/>
</dbReference>
<dbReference type="Proteomes" id="UP000078046">
    <property type="component" value="Unassembled WGS sequence"/>
</dbReference>
<keyword evidence="1" id="KW-0677">Repeat</keyword>
<evidence type="ECO:0000256" key="2">
    <source>
        <dbReference type="PROSITE-ProRule" id="PRU00504"/>
    </source>
</evidence>
<dbReference type="EMBL" id="LWCA01001391">
    <property type="protein sequence ID" value="OAF65218.1"/>
    <property type="molecule type" value="Genomic_DNA"/>
</dbReference>
<evidence type="ECO:0000313" key="3">
    <source>
        <dbReference type="EMBL" id="OAF65218.1"/>
    </source>
</evidence>
<feature type="non-terminal residue" evidence="3">
    <location>
        <position position="1"/>
    </location>
</feature>
<dbReference type="InterPro" id="IPR001258">
    <property type="entry name" value="NHL_repeat"/>
</dbReference>
<accession>A0A177AT81</accession>
<dbReference type="Gene3D" id="2.120.10.30">
    <property type="entry name" value="TolB, C-terminal domain"/>
    <property type="match status" value="1"/>
</dbReference>
<dbReference type="SUPFAM" id="SSF63829">
    <property type="entry name" value="Calcium-dependent phosphotriesterase"/>
    <property type="match status" value="1"/>
</dbReference>
<evidence type="ECO:0000313" key="4">
    <source>
        <dbReference type="Proteomes" id="UP000078046"/>
    </source>
</evidence>
<reference evidence="3 4" key="1">
    <citation type="submission" date="2016-04" db="EMBL/GenBank/DDBJ databases">
        <title>The genome of Intoshia linei affirms orthonectids as highly simplified spiralians.</title>
        <authorList>
            <person name="Mikhailov K.V."/>
            <person name="Slusarev G.S."/>
            <person name="Nikitin M.A."/>
            <person name="Logacheva M.D."/>
            <person name="Penin A."/>
            <person name="Aleoshin V."/>
            <person name="Panchin Y.V."/>
        </authorList>
    </citation>
    <scope>NUCLEOTIDE SEQUENCE [LARGE SCALE GENOMIC DNA]</scope>
    <source>
        <strain evidence="3">Intl2013</strain>
        <tissue evidence="3">Whole animal</tissue>
    </source>
</reference>
<dbReference type="OrthoDB" id="10039644at2759"/>
<dbReference type="PROSITE" id="PS51125">
    <property type="entry name" value="NHL"/>
    <property type="match status" value="1"/>
</dbReference>